<keyword evidence="8" id="KW-0010">Activator</keyword>
<keyword evidence="9" id="KW-0804">Transcription</keyword>
<dbReference type="InterPro" id="IPR001487">
    <property type="entry name" value="Bromodomain"/>
</dbReference>
<evidence type="ECO:0000256" key="3">
    <source>
        <dbReference type="ARBA" id="ARBA00013184"/>
    </source>
</evidence>
<keyword evidence="11" id="KW-0012">Acyltransferase</keyword>
<gene>
    <name evidence="17" type="ORF">E3P86_00943</name>
    <name evidence="16" type="ORF">E3P90_01480</name>
</gene>
<proteinExistence type="inferred from homology"/>
<dbReference type="PROSITE" id="PS51186">
    <property type="entry name" value="GNAT"/>
    <property type="match status" value="1"/>
</dbReference>
<evidence type="ECO:0000256" key="5">
    <source>
        <dbReference type="ARBA" id="ARBA00022853"/>
    </source>
</evidence>
<evidence type="ECO:0000259" key="15">
    <source>
        <dbReference type="PROSITE" id="PS51186"/>
    </source>
</evidence>
<comment type="caution">
    <text evidence="17">The sequence shown here is derived from an EMBL/GenBank/DDBJ whole genome shotgun (WGS) entry which is preliminary data.</text>
</comment>
<dbReference type="Gene3D" id="3.40.630.30">
    <property type="match status" value="1"/>
</dbReference>
<evidence type="ECO:0000256" key="4">
    <source>
        <dbReference type="ARBA" id="ARBA00022679"/>
    </source>
</evidence>
<keyword evidence="10" id="KW-0539">Nucleus</keyword>
<keyword evidence="7 12" id="KW-0103">Bromodomain</keyword>
<name>A0A4T0IB88_WALIC</name>
<dbReference type="Gene3D" id="1.20.920.10">
    <property type="entry name" value="Bromodomain-like"/>
    <property type="match status" value="1"/>
</dbReference>
<dbReference type="InterPro" id="IPR036427">
    <property type="entry name" value="Bromodomain-like_sf"/>
</dbReference>
<feature type="region of interest" description="Disordered" evidence="13">
    <location>
        <begin position="184"/>
        <end position="203"/>
    </location>
</feature>
<evidence type="ECO:0000313" key="18">
    <source>
        <dbReference type="Proteomes" id="UP000306954"/>
    </source>
</evidence>
<dbReference type="Pfam" id="PF00583">
    <property type="entry name" value="Acetyltransf_1"/>
    <property type="match status" value="1"/>
</dbReference>
<dbReference type="Pfam" id="PF00439">
    <property type="entry name" value="Bromodomain"/>
    <property type="match status" value="1"/>
</dbReference>
<evidence type="ECO:0000313" key="17">
    <source>
        <dbReference type="EMBL" id="TIB39836.1"/>
    </source>
</evidence>
<evidence type="ECO:0000256" key="12">
    <source>
        <dbReference type="PROSITE-ProRule" id="PRU00035"/>
    </source>
</evidence>
<dbReference type="PANTHER" id="PTHR45750">
    <property type="entry name" value="GH11602P"/>
    <property type="match status" value="1"/>
</dbReference>
<evidence type="ECO:0000256" key="6">
    <source>
        <dbReference type="ARBA" id="ARBA00023015"/>
    </source>
</evidence>
<comment type="similarity">
    <text evidence="2">Belongs to the acetyltransferase family. GCN5 subfamily.</text>
</comment>
<organism evidence="17 19">
    <name type="scientific">Wallemia ichthyophaga</name>
    <dbReference type="NCBI Taxonomy" id="245174"/>
    <lineage>
        <taxon>Eukaryota</taxon>
        <taxon>Fungi</taxon>
        <taxon>Dikarya</taxon>
        <taxon>Basidiomycota</taxon>
        <taxon>Wallemiomycotina</taxon>
        <taxon>Wallemiomycetes</taxon>
        <taxon>Wallemiales</taxon>
        <taxon>Wallemiaceae</taxon>
        <taxon>Wallemia</taxon>
    </lineage>
</organism>
<evidence type="ECO:0000256" key="2">
    <source>
        <dbReference type="ARBA" id="ARBA00008607"/>
    </source>
</evidence>
<dbReference type="PANTHER" id="PTHR45750:SF3">
    <property type="entry name" value="HISTONE ACETYLTRANSFERASE"/>
    <property type="match status" value="1"/>
</dbReference>
<dbReference type="EMBL" id="SPOF01000013">
    <property type="protein sequence ID" value="TIB13764.1"/>
    <property type="molecule type" value="Genomic_DNA"/>
</dbReference>
<dbReference type="InterPro" id="IPR000182">
    <property type="entry name" value="GNAT_dom"/>
</dbReference>
<dbReference type="SUPFAM" id="SSF47370">
    <property type="entry name" value="Bromodomain"/>
    <property type="match status" value="1"/>
</dbReference>
<dbReference type="AlphaFoldDB" id="A0A4T0IB88"/>
<dbReference type="Proteomes" id="UP000310689">
    <property type="component" value="Unassembled WGS sequence"/>
</dbReference>
<protein>
    <recommendedName>
        <fullName evidence="3">histone acetyltransferase</fullName>
        <ecNumber evidence="3">2.3.1.48</ecNumber>
    </recommendedName>
</protein>
<feature type="domain" description="Bromo" evidence="14">
    <location>
        <begin position="491"/>
        <end position="561"/>
    </location>
</feature>
<feature type="compositionally biased region" description="Basic and acidic residues" evidence="13">
    <location>
        <begin position="184"/>
        <end position="201"/>
    </location>
</feature>
<evidence type="ECO:0000256" key="10">
    <source>
        <dbReference type="ARBA" id="ARBA00023242"/>
    </source>
</evidence>
<keyword evidence="5" id="KW-0156">Chromatin regulator</keyword>
<evidence type="ECO:0000256" key="11">
    <source>
        <dbReference type="ARBA" id="ARBA00023315"/>
    </source>
</evidence>
<accession>A0A4T0IB88</accession>
<evidence type="ECO:0000256" key="1">
    <source>
        <dbReference type="ARBA" id="ARBA00004123"/>
    </source>
</evidence>
<feature type="domain" description="N-acetyltransferase" evidence="15">
    <location>
        <begin position="250"/>
        <end position="392"/>
    </location>
</feature>
<keyword evidence="6" id="KW-0805">Transcription regulation</keyword>
<dbReference type="EMBL" id="SPOI01000025">
    <property type="protein sequence ID" value="TIB39836.1"/>
    <property type="molecule type" value="Genomic_DNA"/>
</dbReference>
<dbReference type="InterPro" id="IPR037800">
    <property type="entry name" value="GCN5"/>
</dbReference>
<sequence>MQDPQTRNSSSLSPASSSNGIDLDWLYLQPNSTSLNNSQARRLLISRHSTFDFCDGYRPYEGAVVVLTGDPDSISPSQLCACTRTLGDHTNPDQDVEEEIRRAKVALRIDELLRDINKLDNFDYSDQDIDSLKKQLIPLSLDNDQDNQQLNDHNEPPLKKPKLESLDEDVIPSDVHQHLQDKVEEDNRKQHQEHLQHEKQAHMNVDALTVGVSVDSDDVNKDSQQPKKQRPAVIEEKQKLIQFKVVKNDPTLSPDEQSQNLIILAGLKAIFQKQLPKMPREYIARLVYDRNHRSMAIVKEGLQVRGGITWRPFESRAFSEIVFCAITGSEQVKGYGSHLMNHLKDYIKATSSSRHFLTYADNYAVGYFKKQGFTKEITLPREIWTGYIKDYEGGTMMQCSMLPKINYLDVHDILSRQKDMALEKIREYSKSHIVHQGLTHFKDAPEGYKIDYREVPGLIESGWNPELDALCQRPSRNPDFAIMHHLLSDLQNHASSWAFLSPVNKDEVADYYEVIKEPMDLSTMEQRLDDNLYENLDHFLADAGKIFNNCKAYNGEGSSYTKNAIRLEKFLKERLQAWKSD</sequence>
<evidence type="ECO:0000256" key="13">
    <source>
        <dbReference type="SAM" id="MobiDB-lite"/>
    </source>
</evidence>
<dbReference type="PRINTS" id="PR00503">
    <property type="entry name" value="BROMODOMAIN"/>
</dbReference>
<evidence type="ECO:0000259" key="14">
    <source>
        <dbReference type="PROSITE" id="PS50014"/>
    </source>
</evidence>
<evidence type="ECO:0000256" key="8">
    <source>
        <dbReference type="ARBA" id="ARBA00023159"/>
    </source>
</evidence>
<evidence type="ECO:0000256" key="7">
    <source>
        <dbReference type="ARBA" id="ARBA00023117"/>
    </source>
</evidence>
<dbReference type="InterPro" id="IPR016181">
    <property type="entry name" value="Acyl_CoA_acyltransferase"/>
</dbReference>
<dbReference type="SUPFAM" id="SSF55729">
    <property type="entry name" value="Acyl-CoA N-acyltransferases (Nat)"/>
    <property type="match status" value="1"/>
</dbReference>
<dbReference type="EC" id="2.3.1.48" evidence="3"/>
<comment type="subcellular location">
    <subcellularLocation>
        <location evidence="1">Nucleus</location>
    </subcellularLocation>
</comment>
<dbReference type="PROSITE" id="PS00633">
    <property type="entry name" value="BROMODOMAIN_1"/>
    <property type="match status" value="1"/>
</dbReference>
<keyword evidence="4" id="KW-0808">Transferase</keyword>
<evidence type="ECO:0000313" key="16">
    <source>
        <dbReference type="EMBL" id="TIB13764.1"/>
    </source>
</evidence>
<evidence type="ECO:0000256" key="9">
    <source>
        <dbReference type="ARBA" id="ARBA00023163"/>
    </source>
</evidence>
<dbReference type="CDD" id="cd05509">
    <property type="entry name" value="Bromo_gcn5_like"/>
    <property type="match status" value="1"/>
</dbReference>
<dbReference type="PROSITE" id="PS50014">
    <property type="entry name" value="BROMODOMAIN_2"/>
    <property type="match status" value="1"/>
</dbReference>
<dbReference type="FunFam" id="3.40.630.30:FF:000004">
    <property type="entry name" value="Histone acetyltransferase KAT2A"/>
    <property type="match status" value="1"/>
</dbReference>
<dbReference type="SMART" id="SM00297">
    <property type="entry name" value="BROMO"/>
    <property type="match status" value="1"/>
</dbReference>
<dbReference type="Proteomes" id="UP000306954">
    <property type="component" value="Unassembled WGS sequence"/>
</dbReference>
<dbReference type="GO" id="GO:0045944">
    <property type="term" value="P:positive regulation of transcription by RNA polymerase II"/>
    <property type="evidence" value="ECO:0007669"/>
    <property type="project" value="TreeGrafter"/>
</dbReference>
<reference evidence="18 19" key="1">
    <citation type="submission" date="2019-03" db="EMBL/GenBank/DDBJ databases">
        <title>Sequencing 23 genomes of Wallemia ichthyophaga.</title>
        <authorList>
            <person name="Gostincar C."/>
        </authorList>
    </citation>
    <scope>NUCLEOTIDE SEQUENCE [LARGE SCALE GENOMIC DNA]</scope>
    <source>
        <strain evidence="17 19">EXF-6200</strain>
        <strain evidence="16 18">EXF-8621</strain>
    </source>
</reference>
<evidence type="ECO:0000313" key="19">
    <source>
        <dbReference type="Proteomes" id="UP000310689"/>
    </source>
</evidence>
<dbReference type="GO" id="GO:0010484">
    <property type="term" value="F:histone H3 acetyltransferase activity"/>
    <property type="evidence" value="ECO:0007669"/>
    <property type="project" value="TreeGrafter"/>
</dbReference>
<dbReference type="InterPro" id="IPR018359">
    <property type="entry name" value="Bromodomain_CS"/>
</dbReference>
<dbReference type="GO" id="GO:0000123">
    <property type="term" value="C:histone acetyltransferase complex"/>
    <property type="evidence" value="ECO:0007669"/>
    <property type="project" value="TreeGrafter"/>
</dbReference>
<dbReference type="GO" id="GO:0005634">
    <property type="term" value="C:nucleus"/>
    <property type="evidence" value="ECO:0007669"/>
    <property type="project" value="UniProtKB-SubCell"/>
</dbReference>